<name>A0ABS9E2A7_9PROT</name>
<dbReference type="RefSeq" id="WP_235705460.1">
    <property type="nucleotide sequence ID" value="NZ_JAKGBZ010000041.1"/>
</dbReference>
<evidence type="ECO:0000313" key="2">
    <source>
        <dbReference type="Proteomes" id="UP001521209"/>
    </source>
</evidence>
<accession>A0ABS9E2A7</accession>
<comment type="caution">
    <text evidence="1">The sequence shown here is derived from an EMBL/GenBank/DDBJ whole genome shotgun (WGS) entry which is preliminary data.</text>
</comment>
<evidence type="ECO:0000313" key="1">
    <source>
        <dbReference type="EMBL" id="MCF3948175.1"/>
    </source>
</evidence>
<organism evidence="1 2">
    <name type="scientific">Acidiphilium iwatense</name>
    <dbReference type="NCBI Taxonomy" id="768198"/>
    <lineage>
        <taxon>Bacteria</taxon>
        <taxon>Pseudomonadati</taxon>
        <taxon>Pseudomonadota</taxon>
        <taxon>Alphaproteobacteria</taxon>
        <taxon>Acetobacterales</taxon>
        <taxon>Acidocellaceae</taxon>
        <taxon>Acidiphilium</taxon>
    </lineage>
</organism>
<dbReference type="GO" id="GO:0016787">
    <property type="term" value="F:hydrolase activity"/>
    <property type="evidence" value="ECO:0007669"/>
    <property type="project" value="UniProtKB-KW"/>
</dbReference>
<sequence>MLTQQQLANIIFNETQSLSGTGIEQARINIAMTILNAEKAGQRRPMTAPDAATVPPAVAGIYADCLKAAQQAIADWKQGQDPTNRATHFNFRSNLSTSPFFGFRLHTQLGPFRNSYPTPALPASGIYANTYGK</sequence>
<dbReference type="Proteomes" id="UP001521209">
    <property type="component" value="Unassembled WGS sequence"/>
</dbReference>
<dbReference type="EMBL" id="JAKGBZ010000041">
    <property type="protein sequence ID" value="MCF3948175.1"/>
    <property type="molecule type" value="Genomic_DNA"/>
</dbReference>
<reference evidence="1 2" key="1">
    <citation type="submission" date="2022-01" db="EMBL/GenBank/DDBJ databases">
        <authorList>
            <person name="Won M."/>
            <person name="Kim S.-J."/>
            <person name="Kwon S.-W."/>
        </authorList>
    </citation>
    <scope>NUCLEOTIDE SEQUENCE [LARGE SCALE GENOMIC DNA]</scope>
    <source>
        <strain evidence="1 2">KCTC 23505</strain>
    </source>
</reference>
<keyword evidence="2" id="KW-1185">Reference proteome</keyword>
<proteinExistence type="predicted"/>
<keyword evidence="1" id="KW-0378">Hydrolase</keyword>
<protein>
    <submittedName>
        <fullName evidence="1">Cell wall hydrolase</fullName>
    </submittedName>
</protein>
<gene>
    <name evidence="1" type="ORF">L2A60_15985</name>
</gene>